<evidence type="ECO:0000256" key="1">
    <source>
        <dbReference type="ARBA" id="ARBA00004651"/>
    </source>
</evidence>
<dbReference type="PANTHER" id="PTHR43833">
    <property type="entry name" value="POTASSIUM CHANNEL PROTEIN 2-RELATED-RELATED"/>
    <property type="match status" value="1"/>
</dbReference>
<dbReference type="SUPFAM" id="SSF51735">
    <property type="entry name" value="NAD(P)-binding Rossmann-fold domains"/>
    <property type="match status" value="1"/>
</dbReference>
<dbReference type="GO" id="GO:0006813">
    <property type="term" value="P:potassium ion transport"/>
    <property type="evidence" value="ECO:0007669"/>
    <property type="project" value="InterPro"/>
</dbReference>
<accession>A0A1Z5HQD4</accession>
<evidence type="ECO:0000313" key="5">
    <source>
        <dbReference type="EMBL" id="GAW91577.1"/>
    </source>
</evidence>
<dbReference type="Gene3D" id="3.40.50.720">
    <property type="entry name" value="NAD(P)-binding Rossmann-like Domain"/>
    <property type="match status" value="1"/>
</dbReference>
<gene>
    <name evidence="5" type="ORF">KKC1_07380</name>
</gene>
<dbReference type="Pfam" id="PF02080">
    <property type="entry name" value="TrkA_C"/>
    <property type="match status" value="1"/>
</dbReference>
<feature type="domain" description="RCK N-terminal" evidence="3">
    <location>
        <begin position="100"/>
        <end position="216"/>
    </location>
</feature>
<evidence type="ECO:0000259" key="3">
    <source>
        <dbReference type="PROSITE" id="PS51201"/>
    </source>
</evidence>
<proteinExistence type="predicted"/>
<dbReference type="InterPro" id="IPR036721">
    <property type="entry name" value="RCK_C_sf"/>
</dbReference>
<keyword evidence="2" id="KW-0472">Membrane</keyword>
<dbReference type="Pfam" id="PF02254">
    <property type="entry name" value="TrkA_N"/>
    <property type="match status" value="1"/>
</dbReference>
<organism evidence="5 6">
    <name type="scientific">Calderihabitans maritimus</name>
    <dbReference type="NCBI Taxonomy" id="1246530"/>
    <lineage>
        <taxon>Bacteria</taxon>
        <taxon>Bacillati</taxon>
        <taxon>Bacillota</taxon>
        <taxon>Clostridia</taxon>
        <taxon>Neomoorellales</taxon>
        <taxon>Calderihabitantaceae</taxon>
        <taxon>Calderihabitans</taxon>
    </lineage>
</organism>
<keyword evidence="2" id="KW-1133">Transmembrane helix</keyword>
<dbReference type="Gene3D" id="1.10.287.70">
    <property type="match status" value="1"/>
</dbReference>
<comment type="subcellular location">
    <subcellularLocation>
        <location evidence="1">Cell membrane</location>
        <topology evidence="1">Multi-pass membrane protein</topology>
    </subcellularLocation>
</comment>
<evidence type="ECO:0000313" key="6">
    <source>
        <dbReference type="Proteomes" id="UP000197032"/>
    </source>
</evidence>
<dbReference type="PANTHER" id="PTHR43833:SF9">
    <property type="entry name" value="POTASSIUM CHANNEL PROTEIN YUGO-RELATED"/>
    <property type="match status" value="1"/>
</dbReference>
<dbReference type="InterPro" id="IPR036291">
    <property type="entry name" value="NAD(P)-bd_dom_sf"/>
</dbReference>
<evidence type="ECO:0000259" key="4">
    <source>
        <dbReference type="PROSITE" id="PS51202"/>
    </source>
</evidence>
<protein>
    <submittedName>
        <fullName evidence="5">TrkA-N domain-containing protein</fullName>
    </submittedName>
</protein>
<dbReference type="Gene3D" id="3.30.70.1450">
    <property type="entry name" value="Regulator of K+ conductance, C-terminal domain"/>
    <property type="match status" value="1"/>
</dbReference>
<dbReference type="GO" id="GO:0005886">
    <property type="term" value="C:plasma membrane"/>
    <property type="evidence" value="ECO:0007669"/>
    <property type="project" value="UniProtKB-SubCell"/>
</dbReference>
<feature type="domain" description="RCK C-terminal" evidence="4">
    <location>
        <begin position="240"/>
        <end position="324"/>
    </location>
</feature>
<dbReference type="PROSITE" id="PS51202">
    <property type="entry name" value="RCK_C"/>
    <property type="match status" value="1"/>
</dbReference>
<dbReference type="InterPro" id="IPR013099">
    <property type="entry name" value="K_chnl_dom"/>
</dbReference>
<feature type="transmembrane region" description="Helical" evidence="2">
    <location>
        <begin position="57"/>
        <end position="79"/>
    </location>
</feature>
<reference evidence="6" key="1">
    <citation type="journal article" date="2017" name="Appl. Environ. Microbiol.">
        <title>Genomic analysis of Calderihabitans maritimus KKC1, a thermophilic hydrogenogenic carboxydotrophic bacterium isolated from marine sediment.</title>
        <authorList>
            <person name="Omae K."/>
            <person name="Yoneda Y."/>
            <person name="Fukuyama Y."/>
            <person name="Yoshida T."/>
            <person name="Sako Y."/>
        </authorList>
    </citation>
    <scope>NUCLEOTIDE SEQUENCE [LARGE SCALE GENOMIC DNA]</scope>
    <source>
        <strain evidence="6">KKC1</strain>
    </source>
</reference>
<dbReference type="AlphaFoldDB" id="A0A1Z5HQD4"/>
<keyword evidence="6" id="KW-1185">Reference proteome</keyword>
<name>A0A1Z5HQD4_9FIRM</name>
<evidence type="ECO:0000256" key="2">
    <source>
        <dbReference type="SAM" id="Phobius"/>
    </source>
</evidence>
<comment type="caution">
    <text evidence="5">The sequence shown here is derived from an EMBL/GenBank/DDBJ whole genome shotgun (WGS) entry which is preliminary data.</text>
</comment>
<dbReference type="GO" id="GO:0008324">
    <property type="term" value="F:monoatomic cation transmembrane transporter activity"/>
    <property type="evidence" value="ECO:0007669"/>
    <property type="project" value="InterPro"/>
</dbReference>
<dbReference type="PROSITE" id="PS51201">
    <property type="entry name" value="RCK_N"/>
    <property type="match status" value="1"/>
</dbReference>
<keyword evidence="2" id="KW-0812">Transmembrane</keyword>
<dbReference type="EMBL" id="BDGJ01000020">
    <property type="protein sequence ID" value="GAW91577.1"/>
    <property type="molecule type" value="Genomic_DNA"/>
</dbReference>
<dbReference type="InterPro" id="IPR003148">
    <property type="entry name" value="RCK_N"/>
</dbReference>
<sequence>MQAFFLLLLIIATGVLGYLWLEDMSFLDTLWLTITGVTTVGYGDIVPVTPGGRVFTLFLNIAGVGLFLYAVSNVTAFLIEGHLKNELGRRKTMRAIEKLSNHIIVCGAGRVGNEIIFRLRKEKVPFVVVESDPQKVAELSAEGVLCVEGDATSDAVLEQAGIHRAVGLVTSLPDDAANVFVTLTSKGLNPRIKVVARSNRPETEEKLLRAGADKVVSPSAIGGRRMAISILKPASVDFIETLMHDQDLEFELEEVTVSSKSSLVGKELRHSGIKQEASAMVVAIKRGEKIINNPPAHEKIQAGDLLIVIGTRSQMEKLERMVSGD</sequence>
<dbReference type="SUPFAM" id="SSF81324">
    <property type="entry name" value="Voltage-gated potassium channels"/>
    <property type="match status" value="1"/>
</dbReference>
<dbReference type="Pfam" id="PF07885">
    <property type="entry name" value="Ion_trans_2"/>
    <property type="match status" value="1"/>
</dbReference>
<dbReference type="Proteomes" id="UP000197032">
    <property type="component" value="Unassembled WGS sequence"/>
</dbReference>
<dbReference type="InterPro" id="IPR050721">
    <property type="entry name" value="Trk_Ktr_HKT_K-transport"/>
</dbReference>
<dbReference type="InterPro" id="IPR006037">
    <property type="entry name" value="RCK_C"/>
</dbReference>
<dbReference type="SUPFAM" id="SSF116726">
    <property type="entry name" value="TrkA C-terminal domain-like"/>
    <property type="match status" value="1"/>
</dbReference>